<keyword evidence="2" id="KW-1003">Cell membrane</keyword>
<dbReference type="eggNOG" id="COG0577">
    <property type="taxonomic scope" value="Bacteria"/>
</dbReference>
<evidence type="ECO:0000256" key="4">
    <source>
        <dbReference type="ARBA" id="ARBA00022989"/>
    </source>
</evidence>
<accession>A3INQ0</accession>
<evidence type="ECO:0000313" key="10">
    <source>
        <dbReference type="EMBL" id="EAZ91948.1"/>
    </source>
</evidence>
<dbReference type="PANTHER" id="PTHR30572">
    <property type="entry name" value="MEMBRANE COMPONENT OF TRANSPORTER-RELATED"/>
    <property type="match status" value="1"/>
</dbReference>
<feature type="transmembrane region" description="Helical" evidence="7">
    <location>
        <begin position="21"/>
        <end position="42"/>
    </location>
</feature>
<organism evidence="10 11">
    <name type="scientific">Crocosphaera chwakensis CCY0110</name>
    <dbReference type="NCBI Taxonomy" id="391612"/>
    <lineage>
        <taxon>Bacteria</taxon>
        <taxon>Bacillati</taxon>
        <taxon>Cyanobacteriota</taxon>
        <taxon>Cyanophyceae</taxon>
        <taxon>Oscillatoriophycideae</taxon>
        <taxon>Chroococcales</taxon>
        <taxon>Aphanothecaceae</taxon>
        <taxon>Crocosphaera</taxon>
        <taxon>Crocosphaera chwakensis</taxon>
    </lineage>
</organism>
<keyword evidence="4 7" id="KW-1133">Transmembrane helix</keyword>
<dbReference type="InterPro" id="IPR003838">
    <property type="entry name" value="ABC3_permease_C"/>
</dbReference>
<evidence type="ECO:0000256" key="6">
    <source>
        <dbReference type="ARBA" id="ARBA00038076"/>
    </source>
</evidence>
<evidence type="ECO:0000256" key="7">
    <source>
        <dbReference type="SAM" id="Phobius"/>
    </source>
</evidence>
<dbReference type="Pfam" id="PF02687">
    <property type="entry name" value="FtsX"/>
    <property type="match status" value="1"/>
</dbReference>
<evidence type="ECO:0000256" key="3">
    <source>
        <dbReference type="ARBA" id="ARBA00022692"/>
    </source>
</evidence>
<evidence type="ECO:0000259" key="8">
    <source>
        <dbReference type="Pfam" id="PF02687"/>
    </source>
</evidence>
<evidence type="ECO:0000256" key="1">
    <source>
        <dbReference type="ARBA" id="ARBA00004651"/>
    </source>
</evidence>
<dbReference type="GO" id="GO:0022857">
    <property type="term" value="F:transmembrane transporter activity"/>
    <property type="evidence" value="ECO:0007669"/>
    <property type="project" value="TreeGrafter"/>
</dbReference>
<keyword evidence="5 7" id="KW-0472">Membrane</keyword>
<comment type="similarity">
    <text evidence="6">Belongs to the ABC-4 integral membrane protein family.</text>
</comment>
<dbReference type="EMBL" id="AAXW01000010">
    <property type="protein sequence ID" value="EAZ91948.1"/>
    <property type="molecule type" value="Genomic_DNA"/>
</dbReference>
<keyword evidence="11" id="KW-1185">Reference proteome</keyword>
<dbReference type="InterPro" id="IPR025857">
    <property type="entry name" value="MacB_PCD"/>
</dbReference>
<keyword evidence="3 7" id="KW-0812">Transmembrane</keyword>
<dbReference type="AlphaFoldDB" id="A3INQ0"/>
<feature type="transmembrane region" description="Helical" evidence="7">
    <location>
        <begin position="281"/>
        <end position="306"/>
    </location>
</feature>
<evidence type="ECO:0000259" key="9">
    <source>
        <dbReference type="Pfam" id="PF12704"/>
    </source>
</evidence>
<dbReference type="Pfam" id="PF12704">
    <property type="entry name" value="MacB_PCD"/>
    <property type="match status" value="1"/>
</dbReference>
<dbReference type="OrthoDB" id="9770099at2"/>
<feature type="domain" description="ABC3 transporter permease C-terminal" evidence="8">
    <location>
        <begin position="285"/>
        <end position="398"/>
    </location>
</feature>
<evidence type="ECO:0000256" key="2">
    <source>
        <dbReference type="ARBA" id="ARBA00022475"/>
    </source>
</evidence>
<name>A3INQ0_9CHRO</name>
<comment type="subcellular location">
    <subcellularLocation>
        <location evidence="1">Cell membrane</location>
        <topology evidence="1">Multi-pass membrane protein</topology>
    </subcellularLocation>
</comment>
<gene>
    <name evidence="10" type="ORF">CY0110_29774</name>
</gene>
<evidence type="ECO:0008006" key="12">
    <source>
        <dbReference type="Google" id="ProtNLM"/>
    </source>
</evidence>
<dbReference type="Proteomes" id="UP000003781">
    <property type="component" value="Unassembled WGS sequence"/>
</dbReference>
<dbReference type="GO" id="GO:0005886">
    <property type="term" value="C:plasma membrane"/>
    <property type="evidence" value="ECO:0007669"/>
    <property type="project" value="UniProtKB-SubCell"/>
</dbReference>
<feature type="domain" description="MacB-like periplasmic core" evidence="9">
    <location>
        <begin position="21"/>
        <end position="247"/>
    </location>
</feature>
<evidence type="ECO:0000256" key="5">
    <source>
        <dbReference type="ARBA" id="ARBA00023136"/>
    </source>
</evidence>
<dbReference type="InterPro" id="IPR050250">
    <property type="entry name" value="Macrolide_Exporter_MacB"/>
</dbReference>
<protein>
    <recommendedName>
        <fullName evidence="12">ABC transporter permease protein</fullName>
    </recommendedName>
</protein>
<dbReference type="RefSeq" id="WP_008275020.1">
    <property type="nucleotide sequence ID" value="NZ_AAXW01000010.1"/>
</dbReference>
<dbReference type="PANTHER" id="PTHR30572:SF4">
    <property type="entry name" value="ABC TRANSPORTER PERMEASE YTRF"/>
    <property type="match status" value="1"/>
</dbReference>
<sequence>MNFLDSVKMATSMLAANKLRTSLTMLGMIIGNASVVATIGIGQGAENLATEQLNELGPTVLFVVPGTRKARRATLDIPKTLVWEDAKAIAEQVPSVAGVAPERNQRQLINYKSENTSALLIGTTPDYPKIRSFPVEKGRFINQIDMQRNKRVAVIGQDIVDRFFKLSNPIGESIRIKNISFEIVGVMAAKGSLVGTNLDETVLIPLTTMSNQIVGKTSPYGLQLSWINVEAKNVDSVSAAQFQIENLLRLRHQITNEDDFGVESSKQMLDIVGSIATGLTVMLTFLAGISLIVGGIGVMNIMLVSVSERTSEIGLRKALGASRSDILGQFLIEAVIISVSGGIIGILTGVGLVTIVGVVSPLSTTISSISIIVSLAVSSGIGLGFGVIPAQKAAKLDPIVALRSSV</sequence>
<feature type="transmembrane region" description="Helical" evidence="7">
    <location>
        <begin position="326"/>
        <end position="359"/>
    </location>
</feature>
<comment type="caution">
    <text evidence="10">The sequence shown here is derived from an EMBL/GenBank/DDBJ whole genome shotgun (WGS) entry which is preliminary data.</text>
</comment>
<feature type="transmembrane region" description="Helical" evidence="7">
    <location>
        <begin position="365"/>
        <end position="388"/>
    </location>
</feature>
<reference evidence="10 11" key="1">
    <citation type="submission" date="2007-03" db="EMBL/GenBank/DDBJ databases">
        <authorList>
            <person name="Stal L."/>
            <person name="Ferriera S."/>
            <person name="Johnson J."/>
            <person name="Kravitz S."/>
            <person name="Beeson K."/>
            <person name="Sutton G."/>
            <person name="Rogers Y.-H."/>
            <person name="Friedman R."/>
            <person name="Frazier M."/>
            <person name="Venter J.C."/>
        </authorList>
    </citation>
    <scope>NUCLEOTIDE SEQUENCE [LARGE SCALE GENOMIC DNA]</scope>
    <source>
        <strain evidence="10 11">CCY0110</strain>
    </source>
</reference>
<proteinExistence type="inferred from homology"/>
<evidence type="ECO:0000313" key="11">
    <source>
        <dbReference type="Proteomes" id="UP000003781"/>
    </source>
</evidence>